<keyword evidence="4" id="KW-1185">Reference proteome</keyword>
<dbReference type="Gene3D" id="3.30.420.240">
    <property type="match status" value="1"/>
</dbReference>
<evidence type="ECO:0000256" key="1">
    <source>
        <dbReference type="ARBA" id="ARBA00022612"/>
    </source>
</evidence>
<dbReference type="RefSeq" id="WP_274944641.1">
    <property type="nucleotide sequence ID" value="NZ_JANWOI010000004.1"/>
</dbReference>
<proteinExistence type="predicted"/>
<dbReference type="AlphaFoldDB" id="A0A9X3U063"/>
<keyword evidence="1" id="KW-1188">Viral release from host cell</keyword>
<dbReference type="Pfam" id="PF17289">
    <property type="entry name" value="Terminase_6C"/>
    <property type="match status" value="1"/>
</dbReference>
<feature type="domain" description="Terminase large subunit gp17-like C-terminal" evidence="2">
    <location>
        <begin position="281"/>
        <end position="427"/>
    </location>
</feature>
<evidence type="ECO:0000259" key="2">
    <source>
        <dbReference type="Pfam" id="PF17289"/>
    </source>
</evidence>
<dbReference type="Gene3D" id="3.40.50.300">
    <property type="entry name" value="P-loop containing nucleotide triphosphate hydrolases"/>
    <property type="match status" value="1"/>
</dbReference>
<name>A0A9X3U063_9PROT</name>
<protein>
    <submittedName>
        <fullName evidence="3">Terminase family protein</fullName>
    </submittedName>
</protein>
<dbReference type="InterPro" id="IPR027417">
    <property type="entry name" value="P-loop_NTPase"/>
</dbReference>
<dbReference type="Proteomes" id="UP001141619">
    <property type="component" value="Unassembled WGS sequence"/>
</dbReference>
<dbReference type="InterPro" id="IPR035421">
    <property type="entry name" value="Terminase_6C"/>
</dbReference>
<evidence type="ECO:0000313" key="4">
    <source>
        <dbReference type="Proteomes" id="UP001141619"/>
    </source>
</evidence>
<gene>
    <name evidence="3" type="ORF">NYP16_13330</name>
</gene>
<reference evidence="3" key="1">
    <citation type="submission" date="2022-08" db="EMBL/GenBank/DDBJ databases">
        <authorList>
            <person name="Vandamme P."/>
            <person name="Hettiarachchi A."/>
            <person name="Peeters C."/>
            <person name="Cnockaert M."/>
            <person name="Carlier A."/>
        </authorList>
    </citation>
    <scope>NUCLEOTIDE SEQUENCE</scope>
    <source>
        <strain evidence="3">LMG 31809</strain>
    </source>
</reference>
<organism evidence="3 4">
    <name type="scientific">Govanella unica</name>
    <dbReference type="NCBI Taxonomy" id="2975056"/>
    <lineage>
        <taxon>Bacteria</taxon>
        <taxon>Pseudomonadati</taxon>
        <taxon>Pseudomonadota</taxon>
        <taxon>Alphaproteobacteria</taxon>
        <taxon>Emcibacterales</taxon>
        <taxon>Govanellaceae</taxon>
        <taxon>Govanella</taxon>
    </lineage>
</organism>
<evidence type="ECO:0000313" key="3">
    <source>
        <dbReference type="EMBL" id="MDA5194935.1"/>
    </source>
</evidence>
<dbReference type="Pfam" id="PF03237">
    <property type="entry name" value="Terminase_6N"/>
    <property type="match status" value="1"/>
</dbReference>
<comment type="caution">
    <text evidence="3">The sequence shown here is derived from an EMBL/GenBank/DDBJ whole genome shotgun (WGS) entry which is preliminary data.</text>
</comment>
<dbReference type="EMBL" id="JANWOI010000004">
    <property type="protein sequence ID" value="MDA5194935.1"/>
    <property type="molecule type" value="Genomic_DNA"/>
</dbReference>
<reference evidence="3" key="2">
    <citation type="journal article" date="2023" name="Syst. Appl. Microbiol.">
        <title>Govania unica gen. nov., sp. nov., a rare biosphere bacterium that represents a novel family in the class Alphaproteobacteria.</title>
        <authorList>
            <person name="Vandamme P."/>
            <person name="Peeters C."/>
            <person name="Hettiarachchi A."/>
            <person name="Cnockaert M."/>
            <person name="Carlier A."/>
        </authorList>
    </citation>
    <scope>NUCLEOTIDE SEQUENCE</scope>
    <source>
        <strain evidence="3">LMG 31809</strain>
    </source>
</reference>
<sequence length="443" mass="47823">MTGSLAEELARLPDAERRAVFAAFAQADWDALLYDWRFWARPSQMAPAGDWFCWLILAGRGFGKTRSGAEWLRGLVEGGSPLRSASAAVERIALVAETWSDARDVMVEGESGLLATARPGARPKFEPSKRRLTWPNGAVAQIYSADEPDQLRGPQHSLAWCDELAKWRHADLAWANLLMGLRLGVRPRVMVTTTPRPMPLLKNLMTASSSVVTRGATRDNAANLPPSFMVEMTARYGGTRLGRQELEAEILEDVPGALWTRGMIETARVAEGPGFARIVVAVDPPVTSGERADACGIVVAAKGEDGRAYVLADLTVKGATPLEWARAAVAAYADYGADRLVAEVNNGGELVAAVLRQVDPTVSYRAVRASRGKAARAEPVAALYEQGRVHHMGSFPALEDQMCCFVAGEAWAGEGSPDRVDALVWAVTDLMLGPGGMPRFRSL</sequence>
<accession>A0A9X3U063</accession>